<dbReference type="InParanoid" id="G9EMN4"/>
<dbReference type="eggNOG" id="ENOG5031ETP">
    <property type="taxonomic scope" value="Bacteria"/>
</dbReference>
<name>G9EMN4_9GAMM</name>
<dbReference type="OrthoDB" id="5654028at2"/>
<organism evidence="1 2">
    <name type="scientific">Legionella drancourtii LLAP12</name>
    <dbReference type="NCBI Taxonomy" id="658187"/>
    <lineage>
        <taxon>Bacteria</taxon>
        <taxon>Pseudomonadati</taxon>
        <taxon>Pseudomonadota</taxon>
        <taxon>Gammaproteobacteria</taxon>
        <taxon>Legionellales</taxon>
        <taxon>Legionellaceae</taxon>
        <taxon>Legionella</taxon>
    </lineage>
</organism>
<sequence length="488" mass="55881">MGKVNINFITGCLTELVGELQSPEREIAEQSLYDAIEQLKKNNFKKSYDAALQIYQLAGKLIDDLNQLYHSVLFAEDVVTANSLVFIHQDSPYYKSIKEISMALGFDIRSHHLSESYWTKDYLVSTGEEVIAPIKKDSGYMTPFFMEQAKLNTRLYYQPLQMNEHHHSKLNLKSSTEWNDRAIDVLNETTLVHKTMLEGGNFFCAINPLGERFYLIGENVLSDTMAFNKVSREEAIQLITEELCCPQKKLLFIPQWTYHLDLQMAYLGKGQFILHSFEQPEIDFGLDKEEKIKANATFSFLKEQFEARVINTTYQILEEHGFIVKKVFGCLFYLDDCSNVEQLKYVPYCKKSDGFDGVLALMMNGIAADLGEKGRHFMVLRCDLNEFRMQFEQSLSSLGMSQVHQVDLLDAYDWSGNFEGMLMGILGVHNVTQIAATMNGSLRCQTSIVSKNLTLDNNLRHRFFTSDENTPCEEISVQSGLRFRHGSN</sequence>
<protein>
    <submittedName>
        <fullName evidence="1">Uncharacterized protein</fullName>
    </submittedName>
</protein>
<evidence type="ECO:0000313" key="1">
    <source>
        <dbReference type="EMBL" id="EHL31428.1"/>
    </source>
</evidence>
<accession>G9EMN4</accession>
<keyword evidence="2" id="KW-1185">Reference proteome</keyword>
<gene>
    <name evidence="1" type="ORF">LDG_6504</name>
</gene>
<dbReference type="Proteomes" id="UP000002770">
    <property type="component" value="Unassembled WGS sequence"/>
</dbReference>
<dbReference type="RefSeq" id="WP_006870432.1">
    <property type="nucleotide sequence ID" value="NZ_JH413814.1"/>
</dbReference>
<reference evidence="1 2" key="1">
    <citation type="journal article" date="2011" name="BMC Genomics">
        <title>Insight into cross-talk between intra-amoebal pathogens.</title>
        <authorList>
            <person name="Gimenez G."/>
            <person name="Bertelli C."/>
            <person name="Moliner C."/>
            <person name="Robert C."/>
            <person name="Raoult D."/>
            <person name="Fournier P.E."/>
            <person name="Greub G."/>
        </authorList>
    </citation>
    <scope>NUCLEOTIDE SEQUENCE [LARGE SCALE GENOMIC DNA]</scope>
    <source>
        <strain evidence="1 2">LLAP12</strain>
    </source>
</reference>
<dbReference type="HOGENOM" id="CLU_558713_0_0_6"/>
<proteinExistence type="predicted"/>
<dbReference type="AlphaFoldDB" id="G9EMN4"/>
<evidence type="ECO:0000313" key="2">
    <source>
        <dbReference type="Proteomes" id="UP000002770"/>
    </source>
</evidence>
<dbReference type="EMBL" id="JH413814">
    <property type="protein sequence ID" value="EHL31428.1"/>
    <property type="molecule type" value="Genomic_DNA"/>
</dbReference>